<evidence type="ECO:0000313" key="2">
    <source>
        <dbReference type="EnsemblPlants" id="ORUFI03G30590.1"/>
    </source>
</evidence>
<proteinExistence type="predicted"/>
<feature type="compositionally biased region" description="Polar residues" evidence="1">
    <location>
        <begin position="45"/>
        <end position="55"/>
    </location>
</feature>
<dbReference type="HOGENOM" id="CLU_1646418_0_0_1"/>
<protein>
    <submittedName>
        <fullName evidence="2">Uncharacterized protein</fullName>
    </submittedName>
</protein>
<organism evidence="2 3">
    <name type="scientific">Oryza rufipogon</name>
    <name type="common">Brownbeard rice</name>
    <name type="synonym">Asian wild rice</name>
    <dbReference type="NCBI Taxonomy" id="4529"/>
    <lineage>
        <taxon>Eukaryota</taxon>
        <taxon>Viridiplantae</taxon>
        <taxon>Streptophyta</taxon>
        <taxon>Embryophyta</taxon>
        <taxon>Tracheophyta</taxon>
        <taxon>Spermatophyta</taxon>
        <taxon>Magnoliopsida</taxon>
        <taxon>Liliopsida</taxon>
        <taxon>Poales</taxon>
        <taxon>Poaceae</taxon>
        <taxon>BOP clade</taxon>
        <taxon>Oryzoideae</taxon>
        <taxon>Oryzeae</taxon>
        <taxon>Oryzinae</taxon>
        <taxon>Oryza</taxon>
    </lineage>
</organism>
<accession>A0A0E0NZH1</accession>
<dbReference type="AlphaFoldDB" id="A0A0E0NZH1"/>
<dbReference type="Gramene" id="ORUFI03G30590.1">
    <property type="protein sequence ID" value="ORUFI03G30590.1"/>
    <property type="gene ID" value="ORUFI03G30590"/>
</dbReference>
<keyword evidence="3" id="KW-1185">Reference proteome</keyword>
<reference evidence="2" key="2">
    <citation type="submission" date="2015-06" db="UniProtKB">
        <authorList>
            <consortium name="EnsemblPlants"/>
        </authorList>
    </citation>
    <scope>IDENTIFICATION</scope>
</reference>
<evidence type="ECO:0000313" key="3">
    <source>
        <dbReference type="Proteomes" id="UP000008022"/>
    </source>
</evidence>
<dbReference type="OMA" id="FPRMNAN"/>
<sequence length="168" mass="18450">METSSCCSVAVACWRSFWCGRVCRVKLGFALSLMPRMTTVRKEGSSQSTHLQNSPADGDGRLKRARGSTTRPMPLVVPAADARRAAQPSSQYPCSFAGAGAFADEVKREVLWARVFRDGNWRGAAVANVGGGSRIAGERAREGENFPRMNANFFTKHPWKIKFCSYVL</sequence>
<feature type="region of interest" description="Disordered" evidence="1">
    <location>
        <begin position="41"/>
        <end position="69"/>
    </location>
</feature>
<name>A0A0E0NZH1_ORYRU</name>
<dbReference type="Proteomes" id="UP000008022">
    <property type="component" value="Unassembled WGS sequence"/>
</dbReference>
<dbReference type="EnsemblPlants" id="ORUFI03G30590.1">
    <property type="protein sequence ID" value="ORUFI03G30590.1"/>
    <property type="gene ID" value="ORUFI03G30590"/>
</dbReference>
<reference evidence="3" key="1">
    <citation type="submission" date="2013-06" db="EMBL/GenBank/DDBJ databases">
        <authorList>
            <person name="Zhao Q."/>
        </authorList>
    </citation>
    <scope>NUCLEOTIDE SEQUENCE</scope>
    <source>
        <strain evidence="3">cv. W1943</strain>
    </source>
</reference>
<evidence type="ECO:0000256" key="1">
    <source>
        <dbReference type="SAM" id="MobiDB-lite"/>
    </source>
</evidence>